<dbReference type="GO" id="GO:0003723">
    <property type="term" value="F:RNA binding"/>
    <property type="evidence" value="ECO:0007669"/>
    <property type="project" value="UniProtKB-KW"/>
</dbReference>
<dbReference type="SUPFAM" id="SSF101690">
    <property type="entry name" value="PAZ domain"/>
    <property type="match status" value="1"/>
</dbReference>
<evidence type="ECO:0000256" key="4">
    <source>
        <dbReference type="ARBA" id="ARBA00022782"/>
    </source>
</evidence>
<dbReference type="AlphaFoldDB" id="A0A8K0NTV7"/>
<dbReference type="CDD" id="cd02845">
    <property type="entry name" value="PAZ_piwi_like"/>
    <property type="match status" value="1"/>
</dbReference>
<keyword evidence="4" id="KW-0221">Differentiation</keyword>
<dbReference type="GO" id="GO:0005737">
    <property type="term" value="C:cytoplasm"/>
    <property type="evidence" value="ECO:0007669"/>
    <property type="project" value="UniProtKB-SubCell"/>
</dbReference>
<dbReference type="Gene3D" id="3.30.420.10">
    <property type="entry name" value="Ribonuclease H-like superfamily/Ribonuclease H"/>
    <property type="match status" value="1"/>
</dbReference>
<accession>A0A8K0NTV7</accession>
<reference evidence="11" key="2">
    <citation type="submission" date="2017-10" db="EMBL/GenBank/DDBJ databases">
        <title>Ladona fulva Genome sequencing and assembly.</title>
        <authorList>
            <person name="Murali S."/>
            <person name="Richards S."/>
            <person name="Bandaranaike D."/>
            <person name="Bellair M."/>
            <person name="Blankenburg K."/>
            <person name="Chao H."/>
            <person name="Dinh H."/>
            <person name="Doddapaneni H."/>
            <person name="Dugan-Rocha S."/>
            <person name="Elkadiri S."/>
            <person name="Gnanaolivu R."/>
            <person name="Hernandez B."/>
            <person name="Skinner E."/>
            <person name="Javaid M."/>
            <person name="Lee S."/>
            <person name="Li M."/>
            <person name="Ming W."/>
            <person name="Munidasa M."/>
            <person name="Muniz J."/>
            <person name="Nguyen L."/>
            <person name="Hughes D."/>
            <person name="Osuji N."/>
            <person name="Pu L.-L."/>
            <person name="Puazo M."/>
            <person name="Qu C."/>
            <person name="Quiroz J."/>
            <person name="Raj R."/>
            <person name="Weissenberger G."/>
            <person name="Xin Y."/>
            <person name="Zou X."/>
            <person name="Han Y."/>
            <person name="Worley K."/>
            <person name="Muzny D."/>
            <person name="Gibbs R."/>
        </authorList>
    </citation>
    <scope>NUCLEOTIDE SEQUENCE</scope>
    <source>
        <strain evidence="11">Sampled in the wild</strain>
    </source>
</reference>
<dbReference type="PROSITE" id="PS50821">
    <property type="entry name" value="PAZ"/>
    <property type="match status" value="1"/>
</dbReference>
<dbReference type="PANTHER" id="PTHR22891">
    <property type="entry name" value="EUKARYOTIC TRANSLATION INITIATION FACTOR 2C"/>
    <property type="match status" value="1"/>
</dbReference>
<dbReference type="Gene3D" id="3.40.50.2300">
    <property type="match status" value="1"/>
</dbReference>
<evidence type="ECO:0000259" key="10">
    <source>
        <dbReference type="PROSITE" id="PS50822"/>
    </source>
</evidence>
<dbReference type="InterPro" id="IPR012337">
    <property type="entry name" value="RNaseH-like_sf"/>
</dbReference>
<dbReference type="GO" id="GO:0030154">
    <property type="term" value="P:cell differentiation"/>
    <property type="evidence" value="ECO:0007669"/>
    <property type="project" value="UniProtKB-KW"/>
</dbReference>
<evidence type="ECO:0000256" key="5">
    <source>
        <dbReference type="ARBA" id="ARBA00022884"/>
    </source>
</evidence>
<sequence length="769" mass="89286">MKRSQTNANRDFKVSKVNEWLALSPKDAEKYFVEGRCAEIAGRKEKQYRSGKTNSNKKRPKKRDEEEIVIEDMIWTRPKTLLSKKANYFQLNAQTDWCLYQYRVDFSPEEERTIVKRQMIQTFHEKLGEGYIFDGTVLFTRNRLQEVGRNYFDPTAAVTTLSEYKMQLWPGYVTSVRQHEDYVLMCAEITHKVMRRDTVLDQLTDCLIRFPNDFQRVFKRTILGSIVLTDYNNKTYRVDDVDFSLTPESGFKLNERTTVSYMDYYSSRYDIKIKHKNQPLLLTMPKQKDRRRGIKQPIYLIPELCRMTGLNEQMSIIYHDLVYKFRKNFPLMKALAERTRLGPAERIDRLYQYAKRLQSDEKTRKDLDKWNMKFSSRLVTFQARVLGPERIIQRGTGQETIYLPSSGADWTKELRRHSMLVIGNMKDWVLVSPAVLMREAKTFVEEIQRAGRGMGFNLHYPKELQLEDDHLMTYTSSIEKLCKTGRKPSLILVVIPNQRLDSLTGPSIMSIATKVAVQINCKIGGAPWTIDIPLEGLMVVGFDVYHDTSQRGRSIGAIVASLNKPLTRYYSSVSYHRSGEELSNELSINIIKALHKYKAYNQGSLPKKIVIYRDGVGEGQVTYVVQHEVELLKQQMAKIYEGRQYNMVFIIVTKRINTRLFDNGRNPPPGTVVDDVITLPHRYDFFLVSQSVKQGTVSPTSYNVVHDNGGLTPDRLQRLTYKLTHLYFNWSGTVRVPAPCQYAHKLAYLVGQAINKCPNSEMDDILYFL</sequence>
<gene>
    <name evidence="11" type="ORF">J437_LFUL003188</name>
</gene>
<evidence type="ECO:0000256" key="8">
    <source>
        <dbReference type="SAM" id="MobiDB-lite"/>
    </source>
</evidence>
<dbReference type="GO" id="GO:0140965">
    <property type="term" value="P:secondary piRNA processing"/>
    <property type="evidence" value="ECO:0007669"/>
    <property type="project" value="UniProtKB-ARBA"/>
</dbReference>
<comment type="subcellular location">
    <subcellularLocation>
        <location evidence="1">Cytoplasm</location>
    </subcellularLocation>
</comment>
<dbReference type="OrthoDB" id="445936at2759"/>
<dbReference type="SUPFAM" id="SSF53098">
    <property type="entry name" value="Ribonuclease H-like"/>
    <property type="match status" value="1"/>
</dbReference>
<name>A0A8K0NTV7_LADFU</name>
<proteinExistence type="inferred from homology"/>
<dbReference type="Pfam" id="PF02170">
    <property type="entry name" value="PAZ"/>
    <property type="match status" value="1"/>
</dbReference>
<dbReference type="InterPro" id="IPR003165">
    <property type="entry name" value="Piwi"/>
</dbReference>
<dbReference type="Pfam" id="PF23278">
    <property type="entry name" value="Piwi_N"/>
    <property type="match status" value="1"/>
</dbReference>
<feature type="region of interest" description="Disordered" evidence="8">
    <location>
        <begin position="44"/>
        <end position="63"/>
    </location>
</feature>
<protein>
    <recommendedName>
        <fullName evidence="13">Piwi</fullName>
    </recommendedName>
</protein>
<dbReference type="FunFam" id="3.30.420.10:FF:000014">
    <property type="entry name" value="Piwi-like RNA-mediated gene silencing 1"/>
    <property type="match status" value="1"/>
</dbReference>
<dbReference type="FunFam" id="2.170.260.10:FF:000003">
    <property type="entry name" value="Piwi-like RNA-mediated gene silencing 2"/>
    <property type="match status" value="1"/>
</dbReference>
<keyword evidence="12" id="KW-1185">Reference proteome</keyword>
<evidence type="ECO:0000256" key="6">
    <source>
        <dbReference type="ARBA" id="ARBA00023158"/>
    </source>
</evidence>
<comment type="caution">
    <text evidence="11">The sequence shown here is derived from an EMBL/GenBank/DDBJ whole genome shotgun (WGS) entry which is preliminary data.</text>
</comment>
<feature type="domain" description="PAZ" evidence="9">
    <location>
        <begin position="202"/>
        <end position="309"/>
    </location>
</feature>
<dbReference type="Pfam" id="PF02171">
    <property type="entry name" value="Piwi"/>
    <property type="match status" value="1"/>
</dbReference>
<evidence type="ECO:0000256" key="2">
    <source>
        <dbReference type="ARBA" id="ARBA00022473"/>
    </source>
</evidence>
<dbReference type="InterPro" id="IPR036397">
    <property type="entry name" value="RNaseH_sf"/>
</dbReference>
<evidence type="ECO:0000313" key="12">
    <source>
        <dbReference type="Proteomes" id="UP000792457"/>
    </source>
</evidence>
<keyword evidence="3" id="KW-0963">Cytoplasm</keyword>
<dbReference type="InterPro" id="IPR036085">
    <property type="entry name" value="PAZ_dom_sf"/>
</dbReference>
<dbReference type="InterPro" id="IPR003100">
    <property type="entry name" value="PAZ_dom"/>
</dbReference>
<keyword evidence="2" id="KW-0217">Developmental protein</keyword>
<evidence type="ECO:0000256" key="1">
    <source>
        <dbReference type="ARBA" id="ARBA00004496"/>
    </source>
</evidence>
<dbReference type="Proteomes" id="UP000792457">
    <property type="component" value="Unassembled WGS sequence"/>
</dbReference>
<organism evidence="11 12">
    <name type="scientific">Ladona fulva</name>
    <name type="common">Scarce chaser dragonfly</name>
    <name type="synonym">Libellula fulva</name>
    <dbReference type="NCBI Taxonomy" id="123851"/>
    <lineage>
        <taxon>Eukaryota</taxon>
        <taxon>Metazoa</taxon>
        <taxon>Ecdysozoa</taxon>
        <taxon>Arthropoda</taxon>
        <taxon>Hexapoda</taxon>
        <taxon>Insecta</taxon>
        <taxon>Pterygota</taxon>
        <taxon>Palaeoptera</taxon>
        <taxon>Odonata</taxon>
        <taxon>Epiprocta</taxon>
        <taxon>Anisoptera</taxon>
        <taxon>Libelluloidea</taxon>
        <taxon>Libellulidae</taxon>
        <taxon>Ladona</taxon>
    </lineage>
</organism>
<evidence type="ECO:0008006" key="13">
    <source>
        <dbReference type="Google" id="ProtNLM"/>
    </source>
</evidence>
<dbReference type="EMBL" id="KZ308197">
    <property type="protein sequence ID" value="KAG8224465.1"/>
    <property type="molecule type" value="Genomic_DNA"/>
</dbReference>
<dbReference type="CDD" id="cd04658">
    <property type="entry name" value="Piwi_piwi-like_Euk"/>
    <property type="match status" value="1"/>
</dbReference>
<dbReference type="Gene3D" id="2.170.260.10">
    <property type="entry name" value="paz domain"/>
    <property type="match status" value="1"/>
</dbReference>
<evidence type="ECO:0000259" key="9">
    <source>
        <dbReference type="PROSITE" id="PS50821"/>
    </source>
</evidence>
<evidence type="ECO:0000256" key="7">
    <source>
        <dbReference type="ARBA" id="ARBA00038291"/>
    </source>
</evidence>
<keyword evidence="6" id="KW-0943">RNA-mediated gene silencing</keyword>
<reference evidence="11" key="1">
    <citation type="submission" date="2013-04" db="EMBL/GenBank/DDBJ databases">
        <authorList>
            <person name="Qu J."/>
            <person name="Murali S.C."/>
            <person name="Bandaranaike D."/>
            <person name="Bellair M."/>
            <person name="Blankenburg K."/>
            <person name="Chao H."/>
            <person name="Dinh H."/>
            <person name="Doddapaneni H."/>
            <person name="Downs B."/>
            <person name="Dugan-Rocha S."/>
            <person name="Elkadiri S."/>
            <person name="Gnanaolivu R.D."/>
            <person name="Hernandez B."/>
            <person name="Javaid M."/>
            <person name="Jayaseelan J.C."/>
            <person name="Lee S."/>
            <person name="Li M."/>
            <person name="Ming W."/>
            <person name="Munidasa M."/>
            <person name="Muniz J."/>
            <person name="Nguyen L."/>
            <person name="Ongeri F."/>
            <person name="Osuji N."/>
            <person name="Pu L.-L."/>
            <person name="Puazo M."/>
            <person name="Qu C."/>
            <person name="Quiroz J."/>
            <person name="Raj R."/>
            <person name="Weissenberger G."/>
            <person name="Xin Y."/>
            <person name="Zou X."/>
            <person name="Han Y."/>
            <person name="Richards S."/>
            <person name="Worley K."/>
            <person name="Muzny D."/>
            <person name="Gibbs R."/>
        </authorList>
    </citation>
    <scope>NUCLEOTIDE SEQUENCE</scope>
    <source>
        <strain evidence="11">Sampled in the wild</strain>
    </source>
</reference>
<dbReference type="PROSITE" id="PS50822">
    <property type="entry name" value="PIWI"/>
    <property type="match status" value="1"/>
</dbReference>
<dbReference type="SMART" id="SM00950">
    <property type="entry name" value="Piwi"/>
    <property type="match status" value="1"/>
</dbReference>
<comment type="similarity">
    <text evidence="7">Belongs to the argonaute family. Piwi subfamily.</text>
</comment>
<evidence type="ECO:0000313" key="11">
    <source>
        <dbReference type="EMBL" id="KAG8224465.1"/>
    </source>
</evidence>
<keyword evidence="5" id="KW-0694">RNA-binding</keyword>
<evidence type="ECO:0000256" key="3">
    <source>
        <dbReference type="ARBA" id="ARBA00022490"/>
    </source>
</evidence>
<feature type="domain" description="Piwi" evidence="10">
    <location>
        <begin position="513"/>
        <end position="755"/>
    </location>
</feature>
<dbReference type="SMART" id="SM00949">
    <property type="entry name" value="PAZ"/>
    <property type="match status" value="1"/>
</dbReference>